<dbReference type="InterPro" id="IPR050679">
    <property type="entry name" value="Bact_HTH_transcr_reg"/>
</dbReference>
<dbReference type="SMART" id="SM00345">
    <property type="entry name" value="HTH_GNTR"/>
    <property type="match status" value="1"/>
</dbReference>
<keyword evidence="1" id="KW-0805">Transcription regulation</keyword>
<accession>A0A1D9GKZ5</accession>
<dbReference type="InterPro" id="IPR036388">
    <property type="entry name" value="WH-like_DNA-bd_sf"/>
</dbReference>
<dbReference type="RefSeq" id="WP_070968801.1">
    <property type="nucleotide sequence ID" value="NZ_CP017715.1"/>
</dbReference>
<dbReference type="InterPro" id="IPR012702">
    <property type="entry name" value="CP_lyase_PhnF"/>
</dbReference>
<dbReference type="PRINTS" id="PR00035">
    <property type="entry name" value="HTHGNTR"/>
</dbReference>
<dbReference type="PANTHER" id="PTHR44846">
    <property type="entry name" value="MANNOSYL-D-GLYCERATE TRANSPORT/METABOLISM SYSTEM REPRESSOR MNGR-RELATED"/>
    <property type="match status" value="1"/>
</dbReference>
<keyword evidence="6" id="KW-1185">Reference proteome</keyword>
<protein>
    <submittedName>
        <fullName evidence="5">Phosphonate metabolism transcriptional regulator PhnF</fullName>
    </submittedName>
</protein>
<organism evidence="5 6">
    <name type="scientific">Marinobacter salinus</name>
    <dbReference type="NCBI Taxonomy" id="1874317"/>
    <lineage>
        <taxon>Bacteria</taxon>
        <taxon>Pseudomonadati</taxon>
        <taxon>Pseudomonadota</taxon>
        <taxon>Gammaproteobacteria</taxon>
        <taxon>Pseudomonadales</taxon>
        <taxon>Marinobacteraceae</taxon>
        <taxon>Marinobacter</taxon>
    </lineage>
</organism>
<dbReference type="InterPro" id="IPR036390">
    <property type="entry name" value="WH_DNA-bd_sf"/>
</dbReference>
<dbReference type="SMART" id="SM00866">
    <property type="entry name" value="UTRA"/>
    <property type="match status" value="1"/>
</dbReference>
<dbReference type="GO" id="GO:0003700">
    <property type="term" value="F:DNA-binding transcription factor activity"/>
    <property type="evidence" value="ECO:0007669"/>
    <property type="project" value="InterPro"/>
</dbReference>
<keyword evidence="2" id="KW-0238">DNA-binding</keyword>
<dbReference type="OrthoDB" id="6626198at2"/>
<dbReference type="InterPro" id="IPR011663">
    <property type="entry name" value="UTRA"/>
</dbReference>
<dbReference type="Pfam" id="PF00392">
    <property type="entry name" value="GntR"/>
    <property type="match status" value="1"/>
</dbReference>
<reference evidence="5 6" key="1">
    <citation type="submission" date="2016-10" db="EMBL/GenBank/DDBJ databases">
        <title>Marinobacter salinus sp. nov., a moderately halophilic bacterium isolated from a tidal flat environment.</title>
        <authorList>
            <person name="Park S.-J."/>
        </authorList>
    </citation>
    <scope>NUCLEOTIDE SEQUENCE [LARGE SCALE GENOMIC DNA]</scope>
    <source>
        <strain evidence="5 6">Hb8</strain>
    </source>
</reference>
<dbReference type="SUPFAM" id="SSF64288">
    <property type="entry name" value="Chorismate lyase-like"/>
    <property type="match status" value="1"/>
</dbReference>
<dbReference type="InterPro" id="IPR028978">
    <property type="entry name" value="Chorismate_lyase_/UTRA_dom_sf"/>
</dbReference>
<evidence type="ECO:0000256" key="1">
    <source>
        <dbReference type="ARBA" id="ARBA00023015"/>
    </source>
</evidence>
<dbReference type="Gene3D" id="3.40.1410.10">
    <property type="entry name" value="Chorismate lyase-like"/>
    <property type="match status" value="1"/>
</dbReference>
<dbReference type="SUPFAM" id="SSF46785">
    <property type="entry name" value="Winged helix' DNA-binding domain"/>
    <property type="match status" value="1"/>
</dbReference>
<evidence type="ECO:0000259" key="4">
    <source>
        <dbReference type="PROSITE" id="PS50949"/>
    </source>
</evidence>
<dbReference type="CDD" id="cd07377">
    <property type="entry name" value="WHTH_GntR"/>
    <property type="match status" value="1"/>
</dbReference>
<dbReference type="PROSITE" id="PS50949">
    <property type="entry name" value="HTH_GNTR"/>
    <property type="match status" value="1"/>
</dbReference>
<keyword evidence="3" id="KW-0804">Transcription</keyword>
<evidence type="ECO:0000256" key="2">
    <source>
        <dbReference type="ARBA" id="ARBA00023125"/>
    </source>
</evidence>
<evidence type="ECO:0000256" key="3">
    <source>
        <dbReference type="ARBA" id="ARBA00023163"/>
    </source>
</evidence>
<gene>
    <name evidence="5" type="ORF">BKP64_09090</name>
</gene>
<dbReference type="NCBIfam" id="TIGR02325">
    <property type="entry name" value="C_P_lyase_phnF"/>
    <property type="match status" value="1"/>
</dbReference>
<feature type="domain" description="HTH gntR-type" evidence="4">
    <location>
        <begin position="1"/>
        <end position="68"/>
    </location>
</feature>
<dbReference type="AlphaFoldDB" id="A0A1D9GKZ5"/>
<dbReference type="Pfam" id="PF07702">
    <property type="entry name" value="UTRA"/>
    <property type="match status" value="1"/>
</dbReference>
<dbReference type="EMBL" id="CP017715">
    <property type="protein sequence ID" value="AOY88307.1"/>
    <property type="molecule type" value="Genomic_DNA"/>
</dbReference>
<evidence type="ECO:0000313" key="6">
    <source>
        <dbReference type="Proteomes" id="UP000177445"/>
    </source>
</evidence>
<dbReference type="GO" id="GO:0003677">
    <property type="term" value="F:DNA binding"/>
    <property type="evidence" value="ECO:0007669"/>
    <property type="project" value="UniProtKB-KW"/>
</dbReference>
<name>A0A1D9GKZ5_9GAMM</name>
<sequence length="243" mass="26977">MAIYQEVAETLEQEIRRNLSCGDYLPSEAELAKRFSINRHTLRRAVDQLVDAGMLLRQRGKGTLVVEHSVEYNIGARARFSESLKAMGHTSCAEVIGRRVLVADERLSHSSGIPAGTPILQVDTLRSMDGRPVNLISHYLRRDAFPGLETSYEGGSLHAHIENNHGVKLLRQQALIGTTLPSQREAELLQYPRHMPLLVVKSNNVRAGTGEVLEYSVSRGRGDSFEFRIQPSITDLPTGEPTP</sequence>
<evidence type="ECO:0000313" key="5">
    <source>
        <dbReference type="EMBL" id="AOY88307.1"/>
    </source>
</evidence>
<proteinExistence type="predicted"/>
<dbReference type="PANTHER" id="PTHR44846:SF16">
    <property type="entry name" value="TRANSCRIPTIONAL REGULATOR PHNF-RELATED"/>
    <property type="match status" value="1"/>
</dbReference>
<dbReference type="Gene3D" id="1.10.10.10">
    <property type="entry name" value="Winged helix-like DNA-binding domain superfamily/Winged helix DNA-binding domain"/>
    <property type="match status" value="1"/>
</dbReference>
<dbReference type="STRING" id="1874317.BKP64_09090"/>
<dbReference type="Proteomes" id="UP000177445">
    <property type="component" value="Chromosome"/>
</dbReference>
<dbReference type="InterPro" id="IPR000524">
    <property type="entry name" value="Tscrpt_reg_HTH_GntR"/>
</dbReference>
<dbReference type="KEGG" id="msq:BKP64_09090"/>